<comment type="caution">
    <text evidence="5">The sequence shown here is derived from an EMBL/GenBank/DDBJ whole genome shotgun (WGS) entry which is preliminary data.</text>
</comment>
<protein>
    <submittedName>
        <fullName evidence="5">ABC transporter ATP-binding protein</fullName>
    </submittedName>
</protein>
<dbReference type="Pfam" id="PF12399">
    <property type="entry name" value="BCA_ABC_TP_C"/>
    <property type="match status" value="1"/>
</dbReference>
<keyword evidence="2" id="KW-0547">Nucleotide-binding</keyword>
<dbReference type="SUPFAM" id="SSF52540">
    <property type="entry name" value="P-loop containing nucleoside triphosphate hydrolases"/>
    <property type="match status" value="1"/>
</dbReference>
<dbReference type="PANTHER" id="PTHR45772">
    <property type="entry name" value="CONSERVED COMPONENT OF ABC TRANSPORTER FOR NATURAL AMINO ACIDS-RELATED"/>
    <property type="match status" value="1"/>
</dbReference>
<keyword evidence="1" id="KW-0813">Transport</keyword>
<dbReference type="EMBL" id="BMIV01000011">
    <property type="protein sequence ID" value="GGF74786.1"/>
    <property type="molecule type" value="Genomic_DNA"/>
</dbReference>
<evidence type="ECO:0000313" key="6">
    <source>
        <dbReference type="Proteomes" id="UP000640509"/>
    </source>
</evidence>
<keyword evidence="6" id="KW-1185">Reference proteome</keyword>
<dbReference type="InterPro" id="IPR032823">
    <property type="entry name" value="BCA_ABC_TP_C"/>
</dbReference>
<name>A0ABQ1VKL7_9RHOB</name>
<evidence type="ECO:0000256" key="1">
    <source>
        <dbReference type="ARBA" id="ARBA00022448"/>
    </source>
</evidence>
<keyword evidence="3 5" id="KW-0067">ATP-binding</keyword>
<dbReference type="CDD" id="cd03219">
    <property type="entry name" value="ABC_Mj1267_LivG_branched"/>
    <property type="match status" value="1"/>
</dbReference>
<evidence type="ECO:0000256" key="3">
    <source>
        <dbReference type="ARBA" id="ARBA00022840"/>
    </source>
</evidence>
<dbReference type="PANTHER" id="PTHR45772:SF7">
    <property type="entry name" value="AMINO ACID ABC TRANSPORTER ATP-BINDING PROTEIN"/>
    <property type="match status" value="1"/>
</dbReference>
<reference evidence="6" key="1">
    <citation type="journal article" date="2019" name="Int. J. Syst. Evol. Microbiol.">
        <title>The Global Catalogue of Microorganisms (GCM) 10K type strain sequencing project: providing services to taxonomists for standard genome sequencing and annotation.</title>
        <authorList>
            <consortium name="The Broad Institute Genomics Platform"/>
            <consortium name="The Broad Institute Genome Sequencing Center for Infectious Disease"/>
            <person name="Wu L."/>
            <person name="Ma J."/>
        </authorList>
    </citation>
    <scope>NUCLEOTIDE SEQUENCE [LARGE SCALE GENOMIC DNA]</scope>
    <source>
        <strain evidence="6">CGMCC 1.15419</strain>
    </source>
</reference>
<dbReference type="GO" id="GO:0005524">
    <property type="term" value="F:ATP binding"/>
    <property type="evidence" value="ECO:0007669"/>
    <property type="project" value="UniProtKB-KW"/>
</dbReference>
<accession>A0ABQ1VKL7</accession>
<dbReference type="InterPro" id="IPR003439">
    <property type="entry name" value="ABC_transporter-like_ATP-bd"/>
</dbReference>
<dbReference type="PROSITE" id="PS50893">
    <property type="entry name" value="ABC_TRANSPORTER_2"/>
    <property type="match status" value="1"/>
</dbReference>
<dbReference type="Proteomes" id="UP000640509">
    <property type="component" value="Unassembled WGS sequence"/>
</dbReference>
<dbReference type="InterPro" id="IPR027417">
    <property type="entry name" value="P-loop_NTPase"/>
</dbReference>
<evidence type="ECO:0000313" key="5">
    <source>
        <dbReference type="EMBL" id="GGF74786.1"/>
    </source>
</evidence>
<dbReference type="RefSeq" id="WP_188715940.1">
    <property type="nucleotide sequence ID" value="NZ_BMIV01000011.1"/>
</dbReference>
<proteinExistence type="predicted"/>
<sequence length="254" mass="27264">MRDTTDQARGGGVAGEVHLAVRDVSKSFGAVRVLHGVSFDVHRGEVLGILGPNGAGKTTLFNMISGDIRPSGGEIRLGNVPLKGEPPFRRCKMGIGRTYQIPRPYSGMTTFENLLVASTFGGGRSERDSYDFCAQVLEECELSGKANLRAGGLTLLDRKRLELARALASDPQLLLLDEIAGGLTDEESGDLVALVRRIRDRGVTIVWIEHVLHALLAVADGLMVLNFGEKIAEGAPDTVIADPDVKRVYMGIEG</sequence>
<gene>
    <name evidence="5" type="ORF">GCM10011402_29330</name>
</gene>
<organism evidence="5 6">
    <name type="scientific">Paracoccus acridae</name>
    <dbReference type="NCBI Taxonomy" id="1795310"/>
    <lineage>
        <taxon>Bacteria</taxon>
        <taxon>Pseudomonadati</taxon>
        <taxon>Pseudomonadota</taxon>
        <taxon>Alphaproteobacteria</taxon>
        <taxon>Rhodobacterales</taxon>
        <taxon>Paracoccaceae</taxon>
        <taxon>Paracoccus</taxon>
    </lineage>
</organism>
<dbReference type="InterPro" id="IPR051120">
    <property type="entry name" value="ABC_AA/LPS_Transport"/>
</dbReference>
<evidence type="ECO:0000259" key="4">
    <source>
        <dbReference type="PROSITE" id="PS50893"/>
    </source>
</evidence>
<dbReference type="Gene3D" id="3.40.50.300">
    <property type="entry name" value="P-loop containing nucleotide triphosphate hydrolases"/>
    <property type="match status" value="1"/>
</dbReference>
<dbReference type="Pfam" id="PF00005">
    <property type="entry name" value="ABC_tran"/>
    <property type="match status" value="1"/>
</dbReference>
<dbReference type="SMART" id="SM00382">
    <property type="entry name" value="AAA"/>
    <property type="match status" value="1"/>
</dbReference>
<dbReference type="InterPro" id="IPR003593">
    <property type="entry name" value="AAA+_ATPase"/>
</dbReference>
<evidence type="ECO:0000256" key="2">
    <source>
        <dbReference type="ARBA" id="ARBA00022741"/>
    </source>
</evidence>
<feature type="domain" description="ABC transporter" evidence="4">
    <location>
        <begin position="19"/>
        <end position="252"/>
    </location>
</feature>